<evidence type="ECO:0000313" key="1">
    <source>
        <dbReference type="EMBL" id="KAL0361660.1"/>
    </source>
</evidence>
<evidence type="ECO:0008006" key="2">
    <source>
        <dbReference type="Google" id="ProtNLM"/>
    </source>
</evidence>
<reference evidence="1" key="2">
    <citation type="journal article" date="2024" name="Plant">
        <title>Genomic evolution and insights into agronomic trait innovations of Sesamum species.</title>
        <authorList>
            <person name="Miao H."/>
            <person name="Wang L."/>
            <person name="Qu L."/>
            <person name="Liu H."/>
            <person name="Sun Y."/>
            <person name="Le M."/>
            <person name="Wang Q."/>
            <person name="Wei S."/>
            <person name="Zheng Y."/>
            <person name="Lin W."/>
            <person name="Duan Y."/>
            <person name="Cao H."/>
            <person name="Xiong S."/>
            <person name="Wang X."/>
            <person name="Wei L."/>
            <person name="Li C."/>
            <person name="Ma Q."/>
            <person name="Ju M."/>
            <person name="Zhao R."/>
            <person name="Li G."/>
            <person name="Mu C."/>
            <person name="Tian Q."/>
            <person name="Mei H."/>
            <person name="Zhang T."/>
            <person name="Gao T."/>
            <person name="Zhang H."/>
        </authorList>
    </citation>
    <scope>NUCLEOTIDE SEQUENCE</scope>
    <source>
        <strain evidence="1">G02</strain>
    </source>
</reference>
<organism evidence="1">
    <name type="scientific">Sesamum radiatum</name>
    <name type="common">Black benniseed</name>
    <dbReference type="NCBI Taxonomy" id="300843"/>
    <lineage>
        <taxon>Eukaryota</taxon>
        <taxon>Viridiplantae</taxon>
        <taxon>Streptophyta</taxon>
        <taxon>Embryophyta</taxon>
        <taxon>Tracheophyta</taxon>
        <taxon>Spermatophyta</taxon>
        <taxon>Magnoliopsida</taxon>
        <taxon>eudicotyledons</taxon>
        <taxon>Gunneridae</taxon>
        <taxon>Pentapetalae</taxon>
        <taxon>asterids</taxon>
        <taxon>lamiids</taxon>
        <taxon>Lamiales</taxon>
        <taxon>Pedaliaceae</taxon>
        <taxon>Sesamum</taxon>
    </lineage>
</organism>
<dbReference type="PANTHER" id="PTHR36607">
    <property type="entry name" value="1,2-DIHYDROXY-3-KETO-5-METHYLTHIOPENTENE DIOXYGENASE 4"/>
    <property type="match status" value="1"/>
</dbReference>
<dbReference type="EMBL" id="JACGWJ010000016">
    <property type="protein sequence ID" value="KAL0361660.1"/>
    <property type="molecule type" value="Genomic_DNA"/>
</dbReference>
<gene>
    <name evidence="1" type="ORF">Sradi_3850500</name>
</gene>
<proteinExistence type="predicted"/>
<accession>A0AAW2Q1R8</accession>
<sequence length="348" mass="39557">MVYFKYKSFPSGEHHLIILDDQHQPMLAVYAPLVSGRNVMKSGIVIFNLSESFIIPNDNRSGLKMCLAGLERNYASSMHMMLFMLRCSLKITIPTSSMRFVKVVPLMNTLLTSAEELSISLWNLHDLAGLSMMGCLYDEVVPSVLELTSVDEKGGSLKEEVYLVVYLACWLCTFVLPGKDVNSIHPSTFKMTSIMASDQRVSLVIPVLASIYEGLNTIAASSRPARTSPSFTVHFVYVWLASYFKTHYLVWQGLRGSKMMRFSGEEGTKYYNPQEARKWIHKAKFVSLACNMIVKNRPFKFVDNGHAEELEHNYFVAIRSSYLTLRQGDKFIIEPYCSTPYDATLNYY</sequence>
<name>A0AAW2Q1R8_SESRA</name>
<dbReference type="PANTHER" id="PTHR36607:SF20">
    <property type="entry name" value="AMINOTRANSFERASE-LIKE PLANT MOBILE DOMAIN-CONTAINING PROTEIN"/>
    <property type="match status" value="1"/>
</dbReference>
<protein>
    <recommendedName>
        <fullName evidence="2">Aminotransferase-like plant mobile domain-containing protein</fullName>
    </recommendedName>
</protein>
<dbReference type="AlphaFoldDB" id="A0AAW2Q1R8"/>
<comment type="caution">
    <text evidence="1">The sequence shown here is derived from an EMBL/GenBank/DDBJ whole genome shotgun (WGS) entry which is preliminary data.</text>
</comment>
<reference evidence="1" key="1">
    <citation type="submission" date="2020-06" db="EMBL/GenBank/DDBJ databases">
        <authorList>
            <person name="Li T."/>
            <person name="Hu X."/>
            <person name="Zhang T."/>
            <person name="Song X."/>
            <person name="Zhang H."/>
            <person name="Dai N."/>
            <person name="Sheng W."/>
            <person name="Hou X."/>
            <person name="Wei L."/>
        </authorList>
    </citation>
    <scope>NUCLEOTIDE SEQUENCE</scope>
    <source>
        <strain evidence="1">G02</strain>
        <tissue evidence="1">Leaf</tissue>
    </source>
</reference>